<feature type="transmembrane region" description="Helical" evidence="6">
    <location>
        <begin position="171"/>
        <end position="190"/>
    </location>
</feature>
<dbReference type="Pfam" id="PF01040">
    <property type="entry name" value="UbiA"/>
    <property type="match status" value="1"/>
</dbReference>
<keyword evidence="2" id="KW-1003">Cell membrane</keyword>
<keyword evidence="5 6" id="KW-0472">Membrane</keyword>
<dbReference type="InterPro" id="IPR044878">
    <property type="entry name" value="UbiA_sf"/>
</dbReference>
<dbReference type="Proteomes" id="UP001202717">
    <property type="component" value="Chromosome"/>
</dbReference>
<dbReference type="Gene3D" id="1.20.120.1780">
    <property type="entry name" value="UbiA prenyltransferase"/>
    <property type="match status" value="1"/>
</dbReference>
<proteinExistence type="predicted"/>
<dbReference type="CDD" id="cd13961">
    <property type="entry name" value="PT_UbiA_DGGGPS"/>
    <property type="match status" value="1"/>
</dbReference>
<feature type="transmembrane region" description="Helical" evidence="6">
    <location>
        <begin position="140"/>
        <end position="159"/>
    </location>
</feature>
<dbReference type="PANTHER" id="PTHR42723:SF1">
    <property type="entry name" value="CHLOROPHYLL SYNTHASE, CHLOROPLASTIC"/>
    <property type="match status" value="1"/>
</dbReference>
<evidence type="ECO:0000313" key="7">
    <source>
        <dbReference type="EMBL" id="WCO02830.1"/>
    </source>
</evidence>
<name>A0ABY7S0B4_9FLAO</name>
<reference evidence="7 8" key="1">
    <citation type="submission" date="2023-01" db="EMBL/GenBank/DDBJ databases">
        <title>Psychroserpens ponticola sp. nov., isolated from seawater.</title>
        <authorList>
            <person name="Kristyanto S."/>
            <person name="Jung J."/>
            <person name="Kim J.M."/>
            <person name="Jeon C.O."/>
        </authorList>
    </citation>
    <scope>NUCLEOTIDE SEQUENCE [LARGE SCALE GENOMIC DNA]</scope>
    <source>
        <strain evidence="7 8">MSW6</strain>
    </source>
</reference>
<dbReference type="RefSeq" id="WP_249995547.1">
    <property type="nucleotide sequence ID" value="NZ_CP116221.1"/>
</dbReference>
<feature type="transmembrane region" description="Helical" evidence="6">
    <location>
        <begin position="111"/>
        <end position="128"/>
    </location>
</feature>
<evidence type="ECO:0000256" key="2">
    <source>
        <dbReference type="ARBA" id="ARBA00022475"/>
    </source>
</evidence>
<dbReference type="EMBL" id="CP116221">
    <property type="protein sequence ID" value="WCO02830.1"/>
    <property type="molecule type" value="Genomic_DNA"/>
</dbReference>
<organism evidence="7 8">
    <name type="scientific">Psychroserpens ponticola</name>
    <dbReference type="NCBI Taxonomy" id="2932268"/>
    <lineage>
        <taxon>Bacteria</taxon>
        <taxon>Pseudomonadati</taxon>
        <taxon>Bacteroidota</taxon>
        <taxon>Flavobacteriia</taxon>
        <taxon>Flavobacteriales</taxon>
        <taxon>Flavobacteriaceae</taxon>
        <taxon>Psychroserpens</taxon>
    </lineage>
</organism>
<keyword evidence="3 6" id="KW-0812">Transmembrane</keyword>
<feature type="transmembrane region" description="Helical" evidence="6">
    <location>
        <begin position="222"/>
        <end position="244"/>
    </location>
</feature>
<evidence type="ECO:0000313" key="8">
    <source>
        <dbReference type="Proteomes" id="UP001202717"/>
    </source>
</evidence>
<evidence type="ECO:0000256" key="4">
    <source>
        <dbReference type="ARBA" id="ARBA00022989"/>
    </source>
</evidence>
<sequence length="303" mass="34122">MPILNLIRYKNLLLIIVVQLLIRFALFEPFQIDVKLNLLGYSLLILATICIAAAGNIINDIYDIETDTVNKPDKLIIGKSISEKTAFNLYITLNLIGVGLGFYLSHSVGKSAFFSIFVIISAALYVYASFLKQTPVIGNIVISLLVAMSILIVGIFDLLPAITEDNKTTQITFFRILVDYAVFAFLINLVREMIKDIEDIDGDYNAQMNTLPIVIGRERANYIAIAVSLLPIIAVIYFIVTYLYKQQIAIGYFLTFILAPLIYATIKLYNATSKKHYHYISTTYKVIMLLGMLSLLLYPFILK</sequence>
<accession>A0ABY7S0B4</accession>
<evidence type="ECO:0000256" key="5">
    <source>
        <dbReference type="ARBA" id="ARBA00023136"/>
    </source>
</evidence>
<evidence type="ECO:0000256" key="1">
    <source>
        <dbReference type="ARBA" id="ARBA00004141"/>
    </source>
</evidence>
<feature type="transmembrane region" description="Helical" evidence="6">
    <location>
        <begin position="282"/>
        <end position="301"/>
    </location>
</feature>
<dbReference type="NCBIfam" id="NF009512">
    <property type="entry name" value="PRK12872.1-1"/>
    <property type="match status" value="1"/>
</dbReference>
<feature type="transmembrane region" description="Helical" evidence="6">
    <location>
        <begin position="38"/>
        <end position="58"/>
    </location>
</feature>
<comment type="subcellular location">
    <subcellularLocation>
        <location evidence="1">Membrane</location>
        <topology evidence="1">Multi-pass membrane protein</topology>
    </subcellularLocation>
</comment>
<evidence type="ECO:0000256" key="6">
    <source>
        <dbReference type="SAM" id="Phobius"/>
    </source>
</evidence>
<keyword evidence="8" id="KW-1185">Reference proteome</keyword>
<dbReference type="InterPro" id="IPR050475">
    <property type="entry name" value="Prenyltransferase_related"/>
</dbReference>
<feature type="transmembrane region" description="Helical" evidence="6">
    <location>
        <begin position="87"/>
        <end position="105"/>
    </location>
</feature>
<dbReference type="PANTHER" id="PTHR42723">
    <property type="entry name" value="CHLOROPHYLL SYNTHASE"/>
    <property type="match status" value="1"/>
</dbReference>
<dbReference type="Gene3D" id="1.10.357.140">
    <property type="entry name" value="UbiA prenyltransferase"/>
    <property type="match status" value="1"/>
</dbReference>
<evidence type="ECO:0000256" key="3">
    <source>
        <dbReference type="ARBA" id="ARBA00022692"/>
    </source>
</evidence>
<dbReference type="InterPro" id="IPR000537">
    <property type="entry name" value="UbiA_prenyltransferase"/>
</dbReference>
<feature type="transmembrane region" description="Helical" evidence="6">
    <location>
        <begin position="12"/>
        <end position="32"/>
    </location>
</feature>
<keyword evidence="4 6" id="KW-1133">Transmembrane helix</keyword>
<gene>
    <name evidence="7" type="ORF">MUN68_004900</name>
</gene>
<feature type="transmembrane region" description="Helical" evidence="6">
    <location>
        <begin position="250"/>
        <end position="270"/>
    </location>
</feature>
<protein>
    <submittedName>
        <fullName evidence="7">Geranylgeranylglycerol-phosphate geranylgeranyltransferase</fullName>
    </submittedName>
</protein>